<dbReference type="GO" id="GO:0015764">
    <property type="term" value="P:N-acetylglucosamine transport"/>
    <property type="evidence" value="ECO:0007669"/>
    <property type="project" value="TreeGrafter"/>
</dbReference>
<gene>
    <name evidence="15" type="ORF">SAMN04489735_100464</name>
</gene>
<keyword evidence="10 12" id="KW-0472">Membrane</keyword>
<keyword evidence="4" id="KW-0762">Sugar transport</keyword>
<evidence type="ECO:0000256" key="4">
    <source>
        <dbReference type="ARBA" id="ARBA00022597"/>
    </source>
</evidence>
<dbReference type="OrthoDB" id="9764327at2"/>
<dbReference type="CDD" id="cd00212">
    <property type="entry name" value="PTS_IIB_glc"/>
    <property type="match status" value="1"/>
</dbReference>
<evidence type="ECO:0000256" key="8">
    <source>
        <dbReference type="ARBA" id="ARBA00022777"/>
    </source>
</evidence>
<name>A0A1G7XLX1_ANETH</name>
<dbReference type="Pfam" id="PF00367">
    <property type="entry name" value="PTS_EIIB"/>
    <property type="match status" value="1"/>
</dbReference>
<evidence type="ECO:0000256" key="6">
    <source>
        <dbReference type="ARBA" id="ARBA00022683"/>
    </source>
</evidence>
<dbReference type="NCBIfam" id="TIGR01998">
    <property type="entry name" value="PTS-II-BC-nag"/>
    <property type="match status" value="1"/>
</dbReference>
<evidence type="ECO:0000259" key="13">
    <source>
        <dbReference type="PROSITE" id="PS51098"/>
    </source>
</evidence>
<comment type="subcellular location">
    <subcellularLocation>
        <location evidence="1">Cell membrane</location>
        <topology evidence="1">Multi-pass membrane protein</topology>
    </subcellularLocation>
</comment>
<evidence type="ECO:0000313" key="15">
    <source>
        <dbReference type="EMBL" id="SDG85239.1"/>
    </source>
</evidence>
<keyword evidence="9 12" id="KW-1133">Transmembrane helix</keyword>
<dbReference type="InterPro" id="IPR013013">
    <property type="entry name" value="PTS_EIIC_1"/>
</dbReference>
<accession>A0A1G7XLX1</accession>
<feature type="transmembrane region" description="Helical" evidence="12">
    <location>
        <begin position="108"/>
        <end position="127"/>
    </location>
</feature>
<dbReference type="PROSITE" id="PS51098">
    <property type="entry name" value="PTS_EIIB_TYPE_1"/>
    <property type="match status" value="1"/>
</dbReference>
<dbReference type="RefSeq" id="WP_057899365.1">
    <property type="nucleotide sequence ID" value="NZ_CP080764.1"/>
</dbReference>
<evidence type="ECO:0000256" key="11">
    <source>
        <dbReference type="PROSITE-ProRule" id="PRU00421"/>
    </source>
</evidence>
<evidence type="ECO:0000313" key="16">
    <source>
        <dbReference type="Proteomes" id="UP000198956"/>
    </source>
</evidence>
<keyword evidence="7 12" id="KW-0812">Transmembrane</keyword>
<evidence type="ECO:0000256" key="10">
    <source>
        <dbReference type="ARBA" id="ARBA00023136"/>
    </source>
</evidence>
<feature type="transmembrane region" description="Helical" evidence="12">
    <location>
        <begin position="48"/>
        <end position="71"/>
    </location>
</feature>
<feature type="domain" description="PTS EIIB type-1" evidence="13">
    <location>
        <begin position="402"/>
        <end position="483"/>
    </location>
</feature>
<dbReference type="InterPro" id="IPR010974">
    <property type="entry name" value="PTS_IIBC_nag"/>
</dbReference>
<keyword evidence="3" id="KW-1003">Cell membrane</keyword>
<dbReference type="GeneID" id="97140953"/>
<dbReference type="InterPro" id="IPR050429">
    <property type="entry name" value="PTS_Glucose_EIICBA"/>
</dbReference>
<dbReference type="GO" id="GO:0015572">
    <property type="term" value="F:N-acetylglucosamine transmembrane transporter activity"/>
    <property type="evidence" value="ECO:0007669"/>
    <property type="project" value="InterPro"/>
</dbReference>
<feature type="transmembrane region" description="Helical" evidence="12">
    <location>
        <begin position="15"/>
        <end position="36"/>
    </location>
</feature>
<keyword evidence="5" id="KW-0808">Transferase</keyword>
<protein>
    <submittedName>
        <fullName evidence="15">PTS system N-acetylglucosamine-specific IIB component, Glc family /PTS system N-acetylglucosamine-specific IIC component, Glc family</fullName>
    </submittedName>
</protein>
<dbReference type="PROSITE" id="PS01035">
    <property type="entry name" value="PTS_EIIB_TYPE_1_CYS"/>
    <property type="match status" value="1"/>
</dbReference>
<feature type="transmembrane region" description="Helical" evidence="12">
    <location>
        <begin position="175"/>
        <end position="195"/>
    </location>
</feature>
<dbReference type="AlphaFoldDB" id="A0A1G7XLX1"/>
<dbReference type="PANTHER" id="PTHR30009">
    <property type="entry name" value="CYTOCHROME C-TYPE SYNTHESIS PROTEIN AND PTS TRANSMEMBRANE COMPONENT"/>
    <property type="match status" value="1"/>
</dbReference>
<dbReference type="EMBL" id="FNDE01000004">
    <property type="protein sequence ID" value="SDG85239.1"/>
    <property type="molecule type" value="Genomic_DNA"/>
</dbReference>
<dbReference type="GO" id="GO:0016301">
    <property type="term" value="F:kinase activity"/>
    <property type="evidence" value="ECO:0007669"/>
    <property type="project" value="UniProtKB-KW"/>
</dbReference>
<dbReference type="NCBIfam" id="TIGR00826">
    <property type="entry name" value="EIIB_glc"/>
    <property type="match status" value="1"/>
</dbReference>
<evidence type="ECO:0000256" key="3">
    <source>
        <dbReference type="ARBA" id="ARBA00022475"/>
    </source>
</evidence>
<reference evidence="15 16" key="1">
    <citation type="submission" date="2016-10" db="EMBL/GenBank/DDBJ databases">
        <authorList>
            <person name="de Groot N.N."/>
        </authorList>
    </citation>
    <scope>NUCLEOTIDE SEQUENCE [LARGE SCALE GENOMIC DNA]</scope>
    <source>
        <strain evidence="15 16">L 420-91</strain>
    </source>
</reference>
<feature type="transmembrane region" description="Helical" evidence="12">
    <location>
        <begin position="351"/>
        <end position="371"/>
    </location>
</feature>
<evidence type="ECO:0000256" key="2">
    <source>
        <dbReference type="ARBA" id="ARBA00022448"/>
    </source>
</evidence>
<dbReference type="GO" id="GO:0008982">
    <property type="term" value="F:protein-N(PI)-phosphohistidine-sugar phosphotransferase activity"/>
    <property type="evidence" value="ECO:0007669"/>
    <property type="project" value="InterPro"/>
</dbReference>
<dbReference type="InterPro" id="IPR003352">
    <property type="entry name" value="PTS_EIIC"/>
</dbReference>
<dbReference type="GO" id="GO:0005886">
    <property type="term" value="C:plasma membrane"/>
    <property type="evidence" value="ECO:0007669"/>
    <property type="project" value="UniProtKB-SubCell"/>
</dbReference>
<evidence type="ECO:0000256" key="12">
    <source>
        <dbReference type="SAM" id="Phobius"/>
    </source>
</evidence>
<evidence type="ECO:0000259" key="14">
    <source>
        <dbReference type="PROSITE" id="PS51103"/>
    </source>
</evidence>
<proteinExistence type="predicted"/>
<dbReference type="PROSITE" id="PS51103">
    <property type="entry name" value="PTS_EIIC_TYPE_1"/>
    <property type="match status" value="1"/>
</dbReference>
<feature type="transmembrane region" description="Helical" evidence="12">
    <location>
        <begin position="273"/>
        <end position="291"/>
    </location>
</feature>
<evidence type="ECO:0000256" key="5">
    <source>
        <dbReference type="ARBA" id="ARBA00022679"/>
    </source>
</evidence>
<keyword evidence="2" id="KW-0813">Transport</keyword>
<evidence type="ECO:0000256" key="9">
    <source>
        <dbReference type="ARBA" id="ARBA00022989"/>
    </source>
</evidence>
<dbReference type="GO" id="GO:0019866">
    <property type="term" value="C:organelle inner membrane"/>
    <property type="evidence" value="ECO:0007669"/>
    <property type="project" value="InterPro"/>
</dbReference>
<dbReference type="Pfam" id="PF02378">
    <property type="entry name" value="PTS_EIIC"/>
    <property type="match status" value="1"/>
</dbReference>
<dbReference type="GO" id="GO:0090563">
    <property type="term" value="F:protein-phosphocysteine-sugar phosphotransferase activity"/>
    <property type="evidence" value="ECO:0007669"/>
    <property type="project" value="TreeGrafter"/>
</dbReference>
<dbReference type="GO" id="GO:0009401">
    <property type="term" value="P:phosphoenolpyruvate-dependent sugar phosphotransferase system"/>
    <property type="evidence" value="ECO:0007669"/>
    <property type="project" value="UniProtKB-KW"/>
</dbReference>
<dbReference type="FunFam" id="3.30.1360.60:FF:000001">
    <property type="entry name" value="PTS system glucose-specific IIBC component PtsG"/>
    <property type="match status" value="1"/>
</dbReference>
<dbReference type="SUPFAM" id="SSF55604">
    <property type="entry name" value="Glucose permease domain IIB"/>
    <property type="match status" value="1"/>
</dbReference>
<dbReference type="PANTHER" id="PTHR30009:SF4">
    <property type="entry name" value="PTS SYSTEM N-ACETYLGLUCOSAMINE-SPECIFIC EIICBA COMPONENT"/>
    <property type="match status" value="1"/>
</dbReference>
<sequence>MMNVLSALQKIGRLLMMPIAVLPAAAILLGIGAMKFQNPFMAHLAKIFSAGGGAILGNLPMLFAIGVAIGLTDGAGVAGLAATLGYFVLTNVLNVFDVIGPNGEKIVHLDMGVIGGIITGAVTAFLYRRYKDIRLPQALGFFSGSRFVPIVTALVMVVFGVVMGYVWLPVQNGIHALGMWIVSAGGIGMFLYGLLNRLLIPFGLHHILNSITWFQIGEFTNVAGDVFHGDLSRYFAGDKTAGMFMTGFFPIMMFGLPAACIAMVKEAKPEKRAFVSSVLLSAAFASFLTGVTEPIEFSFMFLAPLLFIIHAILTGLFMAFTYLSGMHLGFGFSAGFIDYVLNWHLATKPWLLIPFGAACFIVYYFVFRFFIRMFDLKTPGRDEVPTESGTTFKEEGNALEMKERAMSILPLIGGVENIRNIDACITRLRLIVGDDSLVKDEELKKLGAAGVMRLGKGNVQIVFGTESELIKEEIKSLLNQSAS</sequence>
<dbReference type="InterPro" id="IPR001996">
    <property type="entry name" value="PTS_IIB_1"/>
</dbReference>
<feature type="transmembrane region" description="Helical" evidence="12">
    <location>
        <begin position="77"/>
        <end position="96"/>
    </location>
</feature>
<feature type="active site" description="Phosphocysteine intermediate; for EIIB activity" evidence="11">
    <location>
        <position position="424"/>
    </location>
</feature>
<feature type="domain" description="PTS EIIC type-1" evidence="14">
    <location>
        <begin position="2"/>
        <end position="383"/>
    </location>
</feature>
<feature type="transmembrane region" description="Helical" evidence="12">
    <location>
        <begin position="147"/>
        <end position="168"/>
    </location>
</feature>
<keyword evidence="6" id="KW-0598">Phosphotransferase system</keyword>
<dbReference type="Gene3D" id="3.30.1360.60">
    <property type="entry name" value="Glucose permease domain IIB"/>
    <property type="match status" value="1"/>
</dbReference>
<dbReference type="InterPro" id="IPR036878">
    <property type="entry name" value="Glu_permease_IIB"/>
</dbReference>
<evidence type="ECO:0000256" key="1">
    <source>
        <dbReference type="ARBA" id="ARBA00004651"/>
    </source>
</evidence>
<feature type="transmembrane region" description="Helical" evidence="12">
    <location>
        <begin position="297"/>
        <end position="320"/>
    </location>
</feature>
<feature type="transmembrane region" description="Helical" evidence="12">
    <location>
        <begin position="241"/>
        <end position="261"/>
    </location>
</feature>
<evidence type="ECO:0000256" key="7">
    <source>
        <dbReference type="ARBA" id="ARBA00022692"/>
    </source>
</evidence>
<organism evidence="15 16">
    <name type="scientific">Aneurinibacillus thermoaerophilus</name>
    <dbReference type="NCBI Taxonomy" id="143495"/>
    <lineage>
        <taxon>Bacteria</taxon>
        <taxon>Bacillati</taxon>
        <taxon>Bacillota</taxon>
        <taxon>Bacilli</taxon>
        <taxon>Bacillales</taxon>
        <taxon>Paenibacillaceae</taxon>
        <taxon>Aneurinibacillus group</taxon>
        <taxon>Aneurinibacillus</taxon>
    </lineage>
</organism>
<dbReference type="InterPro" id="IPR018113">
    <property type="entry name" value="PTrfase_EIIB_Cys"/>
</dbReference>
<keyword evidence="8" id="KW-0418">Kinase</keyword>
<dbReference type="Proteomes" id="UP000198956">
    <property type="component" value="Unassembled WGS sequence"/>
</dbReference>